<dbReference type="GO" id="GO:0005975">
    <property type="term" value="P:carbohydrate metabolic process"/>
    <property type="evidence" value="ECO:0007669"/>
    <property type="project" value="InterPro"/>
</dbReference>
<dbReference type="Gene3D" id="3.20.20.370">
    <property type="entry name" value="Glycoside hydrolase/deacetylase"/>
    <property type="match status" value="1"/>
</dbReference>
<dbReference type="Proteomes" id="UP000285478">
    <property type="component" value="Chromosome"/>
</dbReference>
<evidence type="ECO:0000256" key="1">
    <source>
        <dbReference type="ARBA" id="ARBA00004613"/>
    </source>
</evidence>
<dbReference type="InterPro" id="IPR051398">
    <property type="entry name" value="Polysacch_Deacetylase"/>
</dbReference>
<evidence type="ECO:0000259" key="4">
    <source>
        <dbReference type="PROSITE" id="PS51677"/>
    </source>
</evidence>
<dbReference type="AlphaFoldDB" id="A0A410H168"/>
<dbReference type="PROSITE" id="PS51677">
    <property type="entry name" value="NODB"/>
    <property type="match status" value="1"/>
</dbReference>
<keyword evidence="3" id="KW-1133">Transmembrane helix</keyword>
<gene>
    <name evidence="5" type="ORF">EPV75_00245</name>
</gene>
<keyword evidence="2" id="KW-0732">Signal</keyword>
<evidence type="ECO:0000313" key="6">
    <source>
        <dbReference type="Proteomes" id="UP000285478"/>
    </source>
</evidence>
<organism evidence="5 6">
    <name type="scientific">Hydrogenovibrio thermophilus</name>
    <dbReference type="NCBI Taxonomy" id="265883"/>
    <lineage>
        <taxon>Bacteria</taxon>
        <taxon>Pseudomonadati</taxon>
        <taxon>Pseudomonadota</taxon>
        <taxon>Gammaproteobacteria</taxon>
        <taxon>Thiotrichales</taxon>
        <taxon>Piscirickettsiaceae</taxon>
        <taxon>Hydrogenovibrio</taxon>
    </lineage>
</organism>
<keyword evidence="3" id="KW-0812">Transmembrane</keyword>
<evidence type="ECO:0000313" key="5">
    <source>
        <dbReference type="EMBL" id="QAB14211.1"/>
    </source>
</evidence>
<dbReference type="KEGG" id="htr:EPV75_00245"/>
<dbReference type="CDD" id="cd10973">
    <property type="entry name" value="CE4_DAC_u4_5s"/>
    <property type="match status" value="1"/>
</dbReference>
<dbReference type="PANTHER" id="PTHR34216">
    <property type="match status" value="1"/>
</dbReference>
<dbReference type="InterPro" id="IPR002509">
    <property type="entry name" value="NODB_dom"/>
</dbReference>
<accession>A0A410H168</accession>
<protein>
    <recommendedName>
        <fullName evidence="4">NodB homology domain-containing protein</fullName>
    </recommendedName>
</protein>
<evidence type="ECO:0000256" key="2">
    <source>
        <dbReference type="ARBA" id="ARBA00022729"/>
    </source>
</evidence>
<sequence length="387" mass="43614">MPNPPRKSKRLLSHPIGYGLMLLAGVIIVGLITWPPQPPEASSAPVAATAPPAPAAVDNSAVILIYHHFGKDSVPSTNIRLAQFDDQLDYLAENDFHVWSLSQLVTAFQNQTPIPDKTVVFTVDDAWISVYQEAIPRFKARGWPMTVFVNTDAIDQGYRSSMTWEQMREVQGDGIEFVNHSRSHDPLIRRTDESDQAWRKRVREEVSGAQQRLQAELGAETNQTQLLSYPYGEFSEALANLVKEMGYVGIAQNSGAVNRHSDLRALMRFPMSEAFADMEAFKQKVNAVVLPVENIDPFDPIIRDNPPHLTLSFTEPPGRNIQCFNPQGDRLQQQWLDDTTLEIWDENPIPPPRSRYACTQPTQDGRWRWFSHSWVVPKAASSGLQDD</sequence>
<dbReference type="PANTHER" id="PTHR34216:SF3">
    <property type="entry name" value="POLY-BETA-1,6-N-ACETYL-D-GLUCOSAMINE N-DEACETYLASE"/>
    <property type="match status" value="1"/>
</dbReference>
<dbReference type="EMBL" id="CP035033">
    <property type="protein sequence ID" value="QAB14211.1"/>
    <property type="molecule type" value="Genomic_DNA"/>
</dbReference>
<name>A0A410H168_9GAMM</name>
<dbReference type="SUPFAM" id="SSF88713">
    <property type="entry name" value="Glycoside hydrolase/deacetylase"/>
    <property type="match status" value="1"/>
</dbReference>
<feature type="transmembrane region" description="Helical" evidence="3">
    <location>
        <begin position="12"/>
        <end position="34"/>
    </location>
</feature>
<comment type="subcellular location">
    <subcellularLocation>
        <location evidence="1">Secreted</location>
    </subcellularLocation>
</comment>
<evidence type="ECO:0000256" key="3">
    <source>
        <dbReference type="SAM" id="Phobius"/>
    </source>
</evidence>
<dbReference type="Pfam" id="PF01522">
    <property type="entry name" value="Polysacc_deac_1"/>
    <property type="match status" value="1"/>
</dbReference>
<keyword evidence="3" id="KW-0472">Membrane</keyword>
<dbReference type="GO" id="GO:0005576">
    <property type="term" value="C:extracellular region"/>
    <property type="evidence" value="ECO:0007669"/>
    <property type="project" value="UniProtKB-SubCell"/>
</dbReference>
<keyword evidence="6" id="KW-1185">Reference proteome</keyword>
<dbReference type="GO" id="GO:0016810">
    <property type="term" value="F:hydrolase activity, acting on carbon-nitrogen (but not peptide) bonds"/>
    <property type="evidence" value="ECO:0007669"/>
    <property type="project" value="InterPro"/>
</dbReference>
<feature type="domain" description="NodB homology" evidence="4">
    <location>
        <begin position="117"/>
        <end position="387"/>
    </location>
</feature>
<dbReference type="RefSeq" id="WP_128384068.1">
    <property type="nucleotide sequence ID" value="NZ_CP035033.1"/>
</dbReference>
<reference evidence="5 6" key="1">
    <citation type="journal article" date="2018" name="Environ. Microbiol.">
        <title>Genomes of ubiquitous marine and hypersaline Hydrogenovibrio, Thiomicrorhabdus and Thiomicrospira spp. encode a diversity of mechanisms to sustain chemolithoautotrophy in heterogeneous environments.</title>
        <authorList>
            <person name="Scott K.M."/>
            <person name="Williams J."/>
            <person name="Porter C.M.B."/>
            <person name="Russel S."/>
            <person name="Harmer T.L."/>
            <person name="Paul J.H."/>
            <person name="Antonen K.M."/>
            <person name="Bridges M.K."/>
            <person name="Camper G.J."/>
            <person name="Campla C.K."/>
            <person name="Casella L.G."/>
            <person name="Chase E."/>
            <person name="Conrad J.W."/>
            <person name="Cruz M.C."/>
            <person name="Dunlap D.S."/>
            <person name="Duran L."/>
            <person name="Fahsbender E.M."/>
            <person name="Goldsmith D.B."/>
            <person name="Keeley R.F."/>
            <person name="Kondoff M.R."/>
            <person name="Kussy B.I."/>
            <person name="Lane M.K."/>
            <person name="Lawler S."/>
            <person name="Leigh B.A."/>
            <person name="Lewis C."/>
            <person name="Lostal L.M."/>
            <person name="Marking D."/>
            <person name="Mancera P.A."/>
            <person name="McClenthan E.C."/>
            <person name="McIntyre E.A."/>
            <person name="Mine J.A."/>
            <person name="Modi S."/>
            <person name="Moore B.D."/>
            <person name="Morgan W.A."/>
            <person name="Nelson K.M."/>
            <person name="Nguyen K.N."/>
            <person name="Ogburn N."/>
            <person name="Parrino D.G."/>
            <person name="Pedapudi A.D."/>
            <person name="Pelham R.P."/>
            <person name="Preece A.M."/>
            <person name="Rampersad E.A."/>
            <person name="Richardson J.C."/>
            <person name="Rodgers C.M."/>
            <person name="Schaffer B.L."/>
            <person name="Sheridan N.E."/>
            <person name="Solone M.R."/>
            <person name="Staley Z.R."/>
            <person name="Tabuchi M."/>
            <person name="Waide R.J."/>
            <person name="Wanjugi P.W."/>
            <person name="Young S."/>
            <person name="Clum A."/>
            <person name="Daum C."/>
            <person name="Huntemann M."/>
            <person name="Ivanova N."/>
            <person name="Kyrpides N."/>
            <person name="Mikhailova N."/>
            <person name="Palaniappan K."/>
            <person name="Pillay M."/>
            <person name="Reddy T.B.K."/>
            <person name="Shapiro N."/>
            <person name="Stamatis D."/>
            <person name="Varghese N."/>
            <person name="Woyke T."/>
            <person name="Boden R."/>
            <person name="Freyermuth S.K."/>
            <person name="Kerfeld C.A."/>
        </authorList>
    </citation>
    <scope>NUCLEOTIDE SEQUENCE [LARGE SCALE GENOMIC DNA]</scope>
    <source>
        <strain evidence="5 6">JR-2</strain>
    </source>
</reference>
<proteinExistence type="predicted"/>
<dbReference type="InterPro" id="IPR011330">
    <property type="entry name" value="Glyco_hydro/deAcase_b/a-brl"/>
</dbReference>